<evidence type="ECO:0000256" key="3">
    <source>
        <dbReference type="PROSITE-ProRule" id="PRU00023"/>
    </source>
</evidence>
<dbReference type="PROSITE" id="PS50088">
    <property type="entry name" value="ANK_REPEAT"/>
    <property type="match status" value="1"/>
</dbReference>
<reference evidence="4 5" key="1">
    <citation type="submission" date="2023-08" db="EMBL/GenBank/DDBJ databases">
        <title>Black Yeasts Isolated from many extreme environments.</title>
        <authorList>
            <person name="Coleine C."/>
            <person name="Stajich J.E."/>
            <person name="Selbmann L."/>
        </authorList>
    </citation>
    <scope>NUCLEOTIDE SEQUENCE [LARGE SCALE GENOMIC DNA]</scope>
    <source>
        <strain evidence="4 5">CCFEE 5386</strain>
    </source>
</reference>
<accession>A0ABR0L5L0</accession>
<dbReference type="PANTHER" id="PTHR24189">
    <property type="entry name" value="MYOTROPHIN"/>
    <property type="match status" value="1"/>
</dbReference>
<organism evidence="4 5">
    <name type="scientific">Rachicladosporium monterosium</name>
    <dbReference type="NCBI Taxonomy" id="1507873"/>
    <lineage>
        <taxon>Eukaryota</taxon>
        <taxon>Fungi</taxon>
        <taxon>Dikarya</taxon>
        <taxon>Ascomycota</taxon>
        <taxon>Pezizomycotina</taxon>
        <taxon>Dothideomycetes</taxon>
        <taxon>Dothideomycetidae</taxon>
        <taxon>Cladosporiales</taxon>
        <taxon>Cladosporiaceae</taxon>
        <taxon>Rachicladosporium</taxon>
    </lineage>
</organism>
<evidence type="ECO:0000313" key="5">
    <source>
        <dbReference type="Proteomes" id="UP001308179"/>
    </source>
</evidence>
<dbReference type="PRINTS" id="PR01415">
    <property type="entry name" value="ANKYRIN"/>
</dbReference>
<feature type="repeat" description="ANK" evidence="3">
    <location>
        <begin position="237"/>
        <end position="266"/>
    </location>
</feature>
<evidence type="ECO:0000256" key="2">
    <source>
        <dbReference type="ARBA" id="ARBA00023043"/>
    </source>
</evidence>
<dbReference type="InterPro" id="IPR036770">
    <property type="entry name" value="Ankyrin_rpt-contain_sf"/>
</dbReference>
<sequence length="300" mass="32884">MDILDRMDLNAGGNLGEWEAQTVPEGYEELLLELEQRAEEGSLLGVKAAIGALRDIGADELGLKYLSHAFYLAVQHSYVDLADYLLSAGAEISSYDGKTAAENKDKATLELLIHHGWDINQRVNWSVPPALAFAVEDIDLCHWFISHGADPNAGCGLDKTPLSAAVQYGPLEVIELLFNHGGAIECGQLLHFAVWRHLSDRLDVVRYIIRKGASVNMLMYQNRPDCYIQREAFGLGTPLHAAATEGDMEVVRLLLDEGADISIQDSLGKLPYQLAEMHGHEAIATLLQPSNSRVGLLSKI</sequence>
<dbReference type="Pfam" id="PF00023">
    <property type="entry name" value="Ank"/>
    <property type="match status" value="1"/>
</dbReference>
<dbReference type="InterPro" id="IPR002110">
    <property type="entry name" value="Ankyrin_rpt"/>
</dbReference>
<evidence type="ECO:0000313" key="4">
    <source>
        <dbReference type="EMBL" id="KAK5143861.1"/>
    </source>
</evidence>
<gene>
    <name evidence="4" type="ORF">LTR32_004098</name>
</gene>
<dbReference type="PANTHER" id="PTHR24189:SF50">
    <property type="entry name" value="ANKYRIN REPEAT AND SOCS BOX PROTEIN 2"/>
    <property type="match status" value="1"/>
</dbReference>
<dbReference type="SMART" id="SM00248">
    <property type="entry name" value="ANK"/>
    <property type="match status" value="6"/>
</dbReference>
<dbReference type="EMBL" id="JAVRRR010000274">
    <property type="protein sequence ID" value="KAK5143861.1"/>
    <property type="molecule type" value="Genomic_DNA"/>
</dbReference>
<dbReference type="Pfam" id="PF12796">
    <property type="entry name" value="Ank_2"/>
    <property type="match status" value="1"/>
</dbReference>
<evidence type="ECO:0000256" key="1">
    <source>
        <dbReference type="ARBA" id="ARBA00022737"/>
    </source>
</evidence>
<keyword evidence="5" id="KW-1185">Reference proteome</keyword>
<dbReference type="PROSITE" id="PS50297">
    <property type="entry name" value="ANK_REP_REGION"/>
    <property type="match status" value="1"/>
</dbReference>
<keyword evidence="2 3" id="KW-0040">ANK repeat</keyword>
<name>A0ABR0L5L0_9PEZI</name>
<proteinExistence type="predicted"/>
<dbReference type="InterPro" id="IPR050745">
    <property type="entry name" value="Multifunctional_regulatory"/>
</dbReference>
<keyword evidence="1" id="KW-0677">Repeat</keyword>
<comment type="caution">
    <text evidence="4">The sequence shown here is derived from an EMBL/GenBank/DDBJ whole genome shotgun (WGS) entry which is preliminary data.</text>
</comment>
<protein>
    <submittedName>
        <fullName evidence="4">Uncharacterized protein</fullName>
    </submittedName>
</protein>
<dbReference type="Gene3D" id="1.25.40.20">
    <property type="entry name" value="Ankyrin repeat-containing domain"/>
    <property type="match status" value="2"/>
</dbReference>
<dbReference type="SUPFAM" id="SSF48403">
    <property type="entry name" value="Ankyrin repeat"/>
    <property type="match status" value="1"/>
</dbReference>
<dbReference type="Proteomes" id="UP001308179">
    <property type="component" value="Unassembled WGS sequence"/>
</dbReference>